<dbReference type="Pfam" id="PF03478">
    <property type="entry name" value="Beta-prop_KIB1-4"/>
    <property type="match status" value="1"/>
</dbReference>
<dbReference type="EMBL" id="JBDFQZ010000012">
    <property type="protein sequence ID" value="KAK9671042.1"/>
    <property type="molecule type" value="Genomic_DNA"/>
</dbReference>
<reference evidence="3" key="1">
    <citation type="submission" date="2024-03" db="EMBL/GenBank/DDBJ databases">
        <title>WGS assembly of Saponaria officinalis var. Norfolk2.</title>
        <authorList>
            <person name="Jenkins J."/>
            <person name="Shu S."/>
            <person name="Grimwood J."/>
            <person name="Barry K."/>
            <person name="Goodstein D."/>
            <person name="Schmutz J."/>
            <person name="Leebens-Mack J."/>
            <person name="Osbourn A."/>
        </authorList>
    </citation>
    <scope>NUCLEOTIDE SEQUENCE [LARGE SCALE GENOMIC DNA]</scope>
    <source>
        <strain evidence="3">JIC</strain>
    </source>
</reference>
<gene>
    <name evidence="3" type="ORF">RND81_12G002700</name>
</gene>
<evidence type="ECO:0000259" key="2">
    <source>
        <dbReference type="Pfam" id="PF03478"/>
    </source>
</evidence>
<dbReference type="InterPro" id="IPR051304">
    <property type="entry name" value="SCF_F-box_domain"/>
</dbReference>
<dbReference type="PANTHER" id="PTHR47123:SF15">
    <property type="entry name" value="F-BOX PROTEIN SKIP23"/>
    <property type="match status" value="1"/>
</dbReference>
<dbReference type="InterPro" id="IPR005174">
    <property type="entry name" value="KIB1-4_b-propeller"/>
</dbReference>
<name>A0AAW1H1Q9_SAPOF</name>
<evidence type="ECO:0000256" key="1">
    <source>
        <dbReference type="SAM" id="MobiDB-lite"/>
    </source>
</evidence>
<evidence type="ECO:0000313" key="3">
    <source>
        <dbReference type="EMBL" id="KAK9671042.1"/>
    </source>
</evidence>
<evidence type="ECO:0000313" key="4">
    <source>
        <dbReference type="Proteomes" id="UP001443914"/>
    </source>
</evidence>
<proteinExistence type="predicted"/>
<sequence>MREEEEGGSKLKELPRELWREVGIRLENEADVQMFRSTFKLWRTLVPSPLPSIFPLKIPTPPPYNEKASRMDFYIAQHTAYLIDSLDTQSTNPLFLVLESKPDRHGFYPFRLFASGKMHKKDWSPPHKLDLQRLRTRLVYKAYYLHFWTDVNARNWGIGETCYFQKLVLFSNSTTKNNPLFLATEKGVDLVAVALLSKGDLAHLTININNPSLMEWKLVNHLPTKFDDIIYYGGRLWGVDLSGGAFVMKDDNMSLSMTRVAASPMIFKDGNFYVGNANNLTPLFSPFYEKPMFNSYNNHYDDNIGIQGRKRLVEASGGLYMLFPCRRSLHHDTNQIMVYQLIISKKEYEYEWVKIESIGNKAFFVGHGFSFSMEIGAGTGLCFNENPKAQNGNCIFLNGLSFCRSHSAKHDFPLFKQMLNPYATTGVYSLVDNEFEAISPLDCPQIYCHPTPTIKKSKSKSSKKIKVSKSKSKEIEV</sequence>
<dbReference type="AlphaFoldDB" id="A0AAW1H1Q9"/>
<accession>A0AAW1H1Q9</accession>
<organism evidence="3 4">
    <name type="scientific">Saponaria officinalis</name>
    <name type="common">Common soapwort</name>
    <name type="synonym">Lychnis saponaria</name>
    <dbReference type="NCBI Taxonomy" id="3572"/>
    <lineage>
        <taxon>Eukaryota</taxon>
        <taxon>Viridiplantae</taxon>
        <taxon>Streptophyta</taxon>
        <taxon>Embryophyta</taxon>
        <taxon>Tracheophyta</taxon>
        <taxon>Spermatophyta</taxon>
        <taxon>Magnoliopsida</taxon>
        <taxon>eudicotyledons</taxon>
        <taxon>Gunneridae</taxon>
        <taxon>Pentapetalae</taxon>
        <taxon>Caryophyllales</taxon>
        <taxon>Caryophyllaceae</taxon>
        <taxon>Caryophylleae</taxon>
        <taxon>Saponaria</taxon>
    </lineage>
</organism>
<comment type="caution">
    <text evidence="3">The sequence shown here is derived from an EMBL/GenBank/DDBJ whole genome shotgun (WGS) entry which is preliminary data.</text>
</comment>
<feature type="domain" description="KIB1-4 beta-propeller" evidence="2">
    <location>
        <begin position="160"/>
        <end position="398"/>
    </location>
</feature>
<keyword evidence="4" id="KW-1185">Reference proteome</keyword>
<dbReference type="PANTHER" id="PTHR47123">
    <property type="entry name" value="F-BOX PROTEIN SKIP23"/>
    <property type="match status" value="1"/>
</dbReference>
<protein>
    <recommendedName>
        <fullName evidence="2">KIB1-4 beta-propeller domain-containing protein</fullName>
    </recommendedName>
</protein>
<feature type="compositionally biased region" description="Basic residues" evidence="1">
    <location>
        <begin position="455"/>
        <end position="470"/>
    </location>
</feature>
<dbReference type="Proteomes" id="UP001443914">
    <property type="component" value="Unassembled WGS sequence"/>
</dbReference>
<feature type="region of interest" description="Disordered" evidence="1">
    <location>
        <begin position="455"/>
        <end position="477"/>
    </location>
</feature>